<evidence type="ECO:0000256" key="1">
    <source>
        <dbReference type="SAM" id="Phobius"/>
    </source>
</evidence>
<dbReference type="Proteomes" id="UP000824105">
    <property type="component" value="Unassembled WGS sequence"/>
</dbReference>
<feature type="transmembrane region" description="Helical" evidence="1">
    <location>
        <begin position="129"/>
        <end position="149"/>
    </location>
</feature>
<feature type="transmembrane region" description="Helical" evidence="1">
    <location>
        <begin position="226"/>
        <end position="241"/>
    </location>
</feature>
<feature type="transmembrane region" description="Helical" evidence="1">
    <location>
        <begin position="90"/>
        <end position="109"/>
    </location>
</feature>
<keyword evidence="1" id="KW-0472">Membrane</keyword>
<gene>
    <name evidence="2" type="ORF">H9724_07985</name>
</gene>
<keyword evidence="1" id="KW-1133">Transmembrane helix</keyword>
<reference evidence="2" key="1">
    <citation type="journal article" date="2021" name="PeerJ">
        <title>Extensive microbial diversity within the chicken gut microbiome revealed by metagenomics and culture.</title>
        <authorList>
            <person name="Gilroy R."/>
            <person name="Ravi A."/>
            <person name="Getino M."/>
            <person name="Pursley I."/>
            <person name="Horton D.L."/>
            <person name="Alikhan N.F."/>
            <person name="Baker D."/>
            <person name="Gharbi K."/>
            <person name="Hall N."/>
            <person name="Watson M."/>
            <person name="Adriaenssens E.M."/>
            <person name="Foster-Nyarko E."/>
            <person name="Jarju S."/>
            <person name="Secka A."/>
            <person name="Antonio M."/>
            <person name="Oren A."/>
            <person name="Chaudhuri R.R."/>
            <person name="La Ragione R."/>
            <person name="Hildebrand F."/>
            <person name="Pallen M.J."/>
        </authorList>
    </citation>
    <scope>NUCLEOTIDE SEQUENCE</scope>
    <source>
        <strain evidence="2">CHK188-11489</strain>
    </source>
</reference>
<accession>A0A9D2FKX1</accession>
<feature type="transmembrane region" description="Helical" evidence="1">
    <location>
        <begin position="351"/>
        <end position="376"/>
    </location>
</feature>
<protein>
    <submittedName>
        <fullName evidence="2">Uncharacterized protein</fullName>
    </submittedName>
</protein>
<keyword evidence="1" id="KW-0812">Transmembrane</keyword>
<organism evidence="2 3">
    <name type="scientific">Candidatus Gemmiger avistercoris</name>
    <dbReference type="NCBI Taxonomy" id="2838606"/>
    <lineage>
        <taxon>Bacteria</taxon>
        <taxon>Bacillati</taxon>
        <taxon>Bacillota</taxon>
        <taxon>Clostridia</taxon>
        <taxon>Eubacteriales</taxon>
        <taxon>Gemmiger</taxon>
    </lineage>
</organism>
<evidence type="ECO:0000313" key="3">
    <source>
        <dbReference type="Proteomes" id="UP000824105"/>
    </source>
</evidence>
<feature type="transmembrane region" description="Helical" evidence="1">
    <location>
        <begin position="56"/>
        <end position="78"/>
    </location>
</feature>
<evidence type="ECO:0000313" key="2">
    <source>
        <dbReference type="EMBL" id="HIZ62688.1"/>
    </source>
</evidence>
<sequence length="435" mass="47730">MFGFANFLLLALFAAAAVDLIGAWRRCGRPVPALRVLWREEHLLFGGWAAARRLQWGPRLFCLGLALYEFTVVFCNSMAREQWPWVQARLAPVLDVVMYLAFFGKILLGTRYSWRSLGLAGALYFIARWVYFNGQNIWFLGLAVVLLAAKDVPLRRSMRAFLASGLPALALVEVLHFAGLIAPGATSERDGSFRLLFGYGHPNTFGGVVLGLVLAWVLLRLGRLRWLELAAIAAVGVFLLAGPASRSAALCALLLAALLALAKRFGKGRPAGRPAAALPAALVPLAGAVSLILPLFVIKVGPWANDIGPAWLLRLDELLTCRISLAWAAYRVLDIKIAGQMLPDWPVLDNIFVYLLYQFGPVLLVIAATLLTAALYQYARHGRWQEAACLVVMLLYGYMETQVLHVTSDPALLLLSGAVFALPFSRWNEADTSCR</sequence>
<feature type="transmembrane region" description="Helical" evidence="1">
    <location>
        <begin position="277"/>
        <end position="298"/>
    </location>
</feature>
<feature type="transmembrane region" description="Helical" evidence="1">
    <location>
        <begin position="247"/>
        <end position="265"/>
    </location>
</feature>
<proteinExistence type="predicted"/>
<name>A0A9D2FKX1_9FIRM</name>
<dbReference type="EMBL" id="DXBF01000063">
    <property type="protein sequence ID" value="HIZ62688.1"/>
    <property type="molecule type" value="Genomic_DNA"/>
</dbReference>
<feature type="transmembrane region" description="Helical" evidence="1">
    <location>
        <begin position="202"/>
        <end position="219"/>
    </location>
</feature>
<comment type="caution">
    <text evidence="2">The sequence shown here is derived from an EMBL/GenBank/DDBJ whole genome shotgun (WGS) entry which is preliminary data.</text>
</comment>
<reference evidence="2" key="2">
    <citation type="submission" date="2021-04" db="EMBL/GenBank/DDBJ databases">
        <authorList>
            <person name="Gilroy R."/>
        </authorList>
    </citation>
    <scope>NUCLEOTIDE SEQUENCE</scope>
    <source>
        <strain evidence="2">CHK188-11489</strain>
    </source>
</reference>
<feature type="transmembrane region" description="Helical" evidence="1">
    <location>
        <begin position="161"/>
        <end position="182"/>
    </location>
</feature>
<dbReference type="AlphaFoldDB" id="A0A9D2FKX1"/>